<feature type="compositionally biased region" description="Polar residues" evidence="1">
    <location>
        <begin position="234"/>
        <end position="244"/>
    </location>
</feature>
<keyword evidence="3" id="KW-1185">Reference proteome</keyword>
<name>A0AA89C111_PINIB</name>
<evidence type="ECO:0000313" key="2">
    <source>
        <dbReference type="EMBL" id="KAK3104100.1"/>
    </source>
</evidence>
<dbReference type="Proteomes" id="UP001186944">
    <property type="component" value="Unassembled WGS sequence"/>
</dbReference>
<feature type="region of interest" description="Disordered" evidence="1">
    <location>
        <begin position="234"/>
        <end position="269"/>
    </location>
</feature>
<proteinExistence type="predicted"/>
<protein>
    <submittedName>
        <fullName evidence="2">Uncharacterized protein</fullName>
    </submittedName>
</protein>
<organism evidence="2 3">
    <name type="scientific">Pinctada imbricata</name>
    <name type="common">Atlantic pearl-oyster</name>
    <name type="synonym">Pinctada martensii</name>
    <dbReference type="NCBI Taxonomy" id="66713"/>
    <lineage>
        <taxon>Eukaryota</taxon>
        <taxon>Metazoa</taxon>
        <taxon>Spiralia</taxon>
        <taxon>Lophotrochozoa</taxon>
        <taxon>Mollusca</taxon>
        <taxon>Bivalvia</taxon>
        <taxon>Autobranchia</taxon>
        <taxon>Pteriomorphia</taxon>
        <taxon>Pterioida</taxon>
        <taxon>Pterioidea</taxon>
        <taxon>Pteriidae</taxon>
        <taxon>Pinctada</taxon>
    </lineage>
</organism>
<dbReference type="SUPFAM" id="SSF55770">
    <property type="entry name" value="Profilin (actin-binding protein)"/>
    <property type="match status" value="1"/>
</dbReference>
<accession>A0AA89C111</accession>
<dbReference type="EMBL" id="VSWD01000005">
    <property type="protein sequence ID" value="KAK3104100.1"/>
    <property type="molecule type" value="Genomic_DNA"/>
</dbReference>
<dbReference type="AlphaFoldDB" id="A0AA89C111"/>
<sequence length="269" mass="29643">MVKTWTDLLRRLTAKGKIEEALVLNSAGDIITCSPGLRLSETDINGIRCIFGSHYYSLMKLNFCGRSYTCFRNCESHNCMIGRCEDRILVMQHYNDMVILGMSTSGGYLPHPPIYGVVPCPDEDVFACLVNPCEVSSCAKVPKAVCKADFCKGCNARYFVGKKEVTSLCCNLNDIPKALCPPGVPIFNCLVDPCSIATCPKYPTANCRDDFCGGCNARWFIGDTEVTKKCDKGIQNQDKTGSKANKQKPPPYEKKRTPDMGVRSGAQDE</sequence>
<dbReference type="Gene3D" id="3.30.450.30">
    <property type="entry name" value="Dynein light chain 2a, cytoplasmic"/>
    <property type="match status" value="1"/>
</dbReference>
<dbReference type="InterPro" id="IPR036140">
    <property type="entry name" value="PFN_sf"/>
</dbReference>
<evidence type="ECO:0000256" key="1">
    <source>
        <dbReference type="SAM" id="MobiDB-lite"/>
    </source>
</evidence>
<gene>
    <name evidence="2" type="ORF">FSP39_024411</name>
</gene>
<comment type="caution">
    <text evidence="2">The sequence shown here is derived from an EMBL/GenBank/DDBJ whole genome shotgun (WGS) entry which is preliminary data.</text>
</comment>
<reference evidence="2" key="1">
    <citation type="submission" date="2019-08" db="EMBL/GenBank/DDBJ databases">
        <title>The improved chromosome-level genome for the pearl oyster Pinctada fucata martensii using PacBio sequencing and Hi-C.</title>
        <authorList>
            <person name="Zheng Z."/>
        </authorList>
    </citation>
    <scope>NUCLEOTIDE SEQUENCE</scope>
    <source>
        <strain evidence="2">ZZ-2019</strain>
        <tissue evidence="2">Adductor muscle</tissue>
    </source>
</reference>
<evidence type="ECO:0000313" key="3">
    <source>
        <dbReference type="Proteomes" id="UP001186944"/>
    </source>
</evidence>